<reference evidence="3" key="1">
    <citation type="journal article" date="2021" name="ISME J.">
        <title>Evolutionary origin and ecological implication of a unique nif island in free-living Bradyrhizobium lineages.</title>
        <authorList>
            <person name="Tao J."/>
        </authorList>
    </citation>
    <scope>NUCLEOTIDE SEQUENCE [LARGE SCALE GENOMIC DNA]</scope>
    <source>
        <strain evidence="3">SZCCT0434</strain>
    </source>
</reference>
<dbReference type="Pfam" id="PF08867">
    <property type="entry name" value="FRG"/>
    <property type="match status" value="1"/>
</dbReference>
<sequence length="282" mass="31542">METIGSQKIWSFFDRRGCQIAKNTAVRQGPGHRVGSYLELATKIAELQFLNRDHVLLFRGQGADHRNVKRNSSLKPTLFRGINGNPDRATLVARFAALQRAERFLVADYAKAKLLGVERLKRHRILRWSILQHYEVCETPLLDVTHSIRIAASFASLAGTATAFLYVLGVPNLSGAITASAEAGLQIVRLSSVCPPSAVRPHIQEGYLLGEYPDMAGYEQRENYFPYEMDFGRRLVAKFSLSPASFWKNDDFPQVARSALYPSEKSDPLYRLALGVKKQMGG</sequence>
<evidence type="ECO:0000313" key="2">
    <source>
        <dbReference type="EMBL" id="MBR0801623.1"/>
    </source>
</evidence>
<dbReference type="Proteomes" id="UP001315278">
    <property type="component" value="Unassembled WGS sequence"/>
</dbReference>
<protein>
    <submittedName>
        <fullName evidence="2">FRG domain-containing protein</fullName>
    </submittedName>
</protein>
<gene>
    <name evidence="2" type="ORF">JQ615_40460</name>
</gene>
<organism evidence="2 3">
    <name type="scientific">Bradyrhizobium jicamae</name>
    <dbReference type="NCBI Taxonomy" id="280332"/>
    <lineage>
        <taxon>Bacteria</taxon>
        <taxon>Pseudomonadati</taxon>
        <taxon>Pseudomonadota</taxon>
        <taxon>Alphaproteobacteria</taxon>
        <taxon>Hyphomicrobiales</taxon>
        <taxon>Nitrobacteraceae</taxon>
        <taxon>Bradyrhizobium</taxon>
    </lineage>
</organism>
<evidence type="ECO:0000259" key="1">
    <source>
        <dbReference type="SMART" id="SM00901"/>
    </source>
</evidence>
<dbReference type="InterPro" id="IPR014966">
    <property type="entry name" value="FRG-dom"/>
</dbReference>
<evidence type="ECO:0000313" key="3">
    <source>
        <dbReference type="Proteomes" id="UP001315278"/>
    </source>
</evidence>
<feature type="domain" description="FRG" evidence="1">
    <location>
        <begin position="52"/>
        <end position="166"/>
    </location>
</feature>
<dbReference type="RefSeq" id="WP_212495577.1">
    <property type="nucleotide sequence ID" value="NZ_JAFCJH010000092.1"/>
</dbReference>
<proteinExistence type="predicted"/>
<dbReference type="SMART" id="SM00901">
    <property type="entry name" value="FRG"/>
    <property type="match status" value="1"/>
</dbReference>
<name>A0ABS5FXX7_9BRAD</name>
<accession>A0ABS5FXX7</accession>
<comment type="caution">
    <text evidence="2">The sequence shown here is derived from an EMBL/GenBank/DDBJ whole genome shotgun (WGS) entry which is preliminary data.</text>
</comment>
<dbReference type="EMBL" id="JAFCJH010000092">
    <property type="protein sequence ID" value="MBR0801623.1"/>
    <property type="molecule type" value="Genomic_DNA"/>
</dbReference>
<keyword evidence="3" id="KW-1185">Reference proteome</keyword>